<sequence>MIVRVVVIALCFASLVSSRAQGPPLSEKLQSRVKRNEVSEVPLPPGGNPPPLPEITSLGYRCPFPPNEDGRWPEFCYDVIGEQCECKADDVIFGLRQCVTDHGDLFDRLIQIQLSLEVERDNKRLELGMEADPQPYLAILQCQSEGLKIRKEMQTTTTTESTTQA</sequence>
<protein>
    <submittedName>
        <fullName evidence="4">Uncharacterized protein LOC101861202</fullName>
    </submittedName>
</protein>
<proteinExistence type="predicted"/>
<dbReference type="GeneID" id="101861202"/>
<feature type="region of interest" description="Disordered" evidence="1">
    <location>
        <begin position="22"/>
        <end position="50"/>
    </location>
</feature>
<accession>A0ABM0JKM9</accession>
<organism evidence="3 4">
    <name type="scientific">Aplysia californica</name>
    <name type="common">California sea hare</name>
    <dbReference type="NCBI Taxonomy" id="6500"/>
    <lineage>
        <taxon>Eukaryota</taxon>
        <taxon>Metazoa</taxon>
        <taxon>Spiralia</taxon>
        <taxon>Lophotrochozoa</taxon>
        <taxon>Mollusca</taxon>
        <taxon>Gastropoda</taxon>
        <taxon>Heterobranchia</taxon>
        <taxon>Euthyneura</taxon>
        <taxon>Tectipleura</taxon>
        <taxon>Aplysiida</taxon>
        <taxon>Aplysioidea</taxon>
        <taxon>Aplysiidae</taxon>
        <taxon>Aplysia</taxon>
    </lineage>
</organism>
<reference evidence="4" key="1">
    <citation type="submission" date="2025-08" db="UniProtKB">
        <authorList>
            <consortium name="RefSeq"/>
        </authorList>
    </citation>
    <scope>IDENTIFICATION</scope>
</reference>
<evidence type="ECO:0000256" key="2">
    <source>
        <dbReference type="SAM" id="SignalP"/>
    </source>
</evidence>
<dbReference type="Proteomes" id="UP000694888">
    <property type="component" value="Unplaced"/>
</dbReference>
<keyword evidence="3" id="KW-1185">Reference proteome</keyword>
<feature type="signal peptide" evidence="2">
    <location>
        <begin position="1"/>
        <end position="18"/>
    </location>
</feature>
<keyword evidence="2" id="KW-0732">Signal</keyword>
<evidence type="ECO:0000313" key="4">
    <source>
        <dbReference type="RefSeq" id="XP_005095932.2"/>
    </source>
</evidence>
<gene>
    <name evidence="4" type="primary">LOC101861202</name>
</gene>
<evidence type="ECO:0000256" key="1">
    <source>
        <dbReference type="SAM" id="MobiDB-lite"/>
    </source>
</evidence>
<dbReference type="RefSeq" id="XP_005095932.2">
    <property type="nucleotide sequence ID" value="XM_005095875.3"/>
</dbReference>
<evidence type="ECO:0000313" key="3">
    <source>
        <dbReference type="Proteomes" id="UP000694888"/>
    </source>
</evidence>
<feature type="chain" id="PRO_5045786696" evidence="2">
    <location>
        <begin position="19"/>
        <end position="165"/>
    </location>
</feature>
<name>A0ABM0JKM9_APLCA</name>